<protein>
    <submittedName>
        <fullName evidence="4">NAD(P)/FAD-dependent oxidoreductase</fullName>
    </submittedName>
</protein>
<organism evidence="4 5">
    <name type="scientific">Roseomonas elaeocarpi</name>
    <dbReference type="NCBI Taxonomy" id="907779"/>
    <lineage>
        <taxon>Bacteria</taxon>
        <taxon>Pseudomonadati</taxon>
        <taxon>Pseudomonadota</taxon>
        <taxon>Alphaproteobacteria</taxon>
        <taxon>Acetobacterales</taxon>
        <taxon>Roseomonadaceae</taxon>
        <taxon>Roseomonas</taxon>
    </lineage>
</organism>
<evidence type="ECO:0000256" key="1">
    <source>
        <dbReference type="ARBA" id="ARBA00023002"/>
    </source>
</evidence>
<keyword evidence="5" id="KW-1185">Reference proteome</keyword>
<proteinExistence type="predicted"/>
<dbReference type="PANTHER" id="PTHR42949">
    <property type="entry name" value="ANAEROBIC GLYCEROL-3-PHOSPHATE DEHYDROGENASE SUBUNIT B"/>
    <property type="match status" value="1"/>
</dbReference>
<feature type="domain" description="FAD/NAD(P)-binding" evidence="2">
    <location>
        <begin position="14"/>
        <end position="322"/>
    </location>
</feature>
<dbReference type="InterPro" id="IPR017224">
    <property type="entry name" value="Opine_Oxase_asu/HCN_bsu"/>
</dbReference>
<dbReference type="RefSeq" id="WP_377043476.1">
    <property type="nucleotide sequence ID" value="NZ_JBHLUN010000005.1"/>
</dbReference>
<accession>A0ABV6JPT2</accession>
<reference evidence="4 5" key="1">
    <citation type="submission" date="2024-09" db="EMBL/GenBank/DDBJ databases">
        <authorList>
            <person name="Sun Q."/>
            <person name="Mori K."/>
        </authorList>
    </citation>
    <scope>NUCLEOTIDE SEQUENCE [LARGE SCALE GENOMIC DNA]</scope>
    <source>
        <strain evidence="4 5">TBRC 5777</strain>
    </source>
</reference>
<dbReference type="InterPro" id="IPR051691">
    <property type="entry name" value="Metab_Enz_Cyan_OpOx_G3PDH"/>
</dbReference>
<dbReference type="Proteomes" id="UP001589865">
    <property type="component" value="Unassembled WGS sequence"/>
</dbReference>
<dbReference type="Pfam" id="PF17806">
    <property type="entry name" value="SO_alpha_A3"/>
    <property type="match status" value="1"/>
</dbReference>
<evidence type="ECO:0000313" key="4">
    <source>
        <dbReference type="EMBL" id="MFC0407748.1"/>
    </source>
</evidence>
<evidence type="ECO:0000259" key="2">
    <source>
        <dbReference type="Pfam" id="PF07992"/>
    </source>
</evidence>
<dbReference type="CDD" id="cd19946">
    <property type="entry name" value="GlpA-like_Fer2_BFD-like"/>
    <property type="match status" value="1"/>
</dbReference>
<sequence length="478" mass="49617">MTVIETLAALRPDYDCVVVGAGPAGMAAAAEAAGHGLSTLLVDEAATPGGQIYRAITETPLTDRAVLGADYWRGAALVEAFRRGGADYLAGASVWHLDAQLNLALSLGGRSATLRARQVILATGAVERPFPVKGWTLPGVMSVGAAQTLLKSSGLLAEGRVVIAGTGPLLWLLASQYVAAGRPPSLILDTTPAANWRAAASRLPGFLASLYFRKGLRLMARVRRAVPVVSGVTAIEIEGEADHASAVLYRRGGRTHRVAADHVLLHQGVTPNVNLAGAVGCALRWDEAQACFVPDTDGWGRSSLPGITVAGDGAGIGGAETAALRGRLAGLAAAAALDRIDAARRDGMAAPVRADLARAGRGRAFLDHLYRPAGHFRRAHDEALACRCEEVTGQQLRDTAALGVPGPNQMKALLRCGMGPCQGRLCGLTVVETIAAARGVSPAEVGYYHLRSPVKPVTVAEFAAMPASEAERKAVVRG</sequence>
<dbReference type="PIRSF" id="PIRSF037495">
    <property type="entry name" value="Opine_OX_OoxA/HcnB"/>
    <property type="match status" value="1"/>
</dbReference>
<name>A0ABV6JPT2_9PROT</name>
<dbReference type="EMBL" id="JBHLUN010000005">
    <property type="protein sequence ID" value="MFC0407748.1"/>
    <property type="molecule type" value="Genomic_DNA"/>
</dbReference>
<evidence type="ECO:0000259" key="3">
    <source>
        <dbReference type="Pfam" id="PF17806"/>
    </source>
</evidence>
<comment type="caution">
    <text evidence="4">The sequence shown here is derived from an EMBL/GenBank/DDBJ whole genome shotgun (WGS) entry which is preliminary data.</text>
</comment>
<dbReference type="Pfam" id="PF07992">
    <property type="entry name" value="Pyr_redox_2"/>
    <property type="match status" value="1"/>
</dbReference>
<dbReference type="Gene3D" id="1.10.10.1100">
    <property type="entry name" value="BFD-like [2Fe-2S]-binding domain"/>
    <property type="match status" value="1"/>
</dbReference>
<evidence type="ECO:0000313" key="5">
    <source>
        <dbReference type="Proteomes" id="UP001589865"/>
    </source>
</evidence>
<dbReference type="InterPro" id="IPR041854">
    <property type="entry name" value="BFD-like_2Fe2S-bd_dom_sf"/>
</dbReference>
<dbReference type="SUPFAM" id="SSF51905">
    <property type="entry name" value="FAD/NAD(P)-binding domain"/>
    <property type="match status" value="1"/>
</dbReference>
<dbReference type="InterPro" id="IPR023753">
    <property type="entry name" value="FAD/NAD-binding_dom"/>
</dbReference>
<gene>
    <name evidence="4" type="ORF">ACFFGY_05770</name>
</gene>
<feature type="domain" description="SoxA A3" evidence="3">
    <location>
        <begin position="390"/>
        <end position="464"/>
    </location>
</feature>
<dbReference type="InterPro" id="IPR041117">
    <property type="entry name" value="SoxA_A3"/>
</dbReference>
<keyword evidence="1" id="KW-0560">Oxidoreductase</keyword>
<dbReference type="PRINTS" id="PR00368">
    <property type="entry name" value="FADPNR"/>
</dbReference>
<dbReference type="PANTHER" id="PTHR42949:SF3">
    <property type="entry name" value="ANAEROBIC GLYCEROL-3-PHOSPHATE DEHYDROGENASE SUBUNIT B"/>
    <property type="match status" value="1"/>
</dbReference>
<dbReference type="InterPro" id="IPR036188">
    <property type="entry name" value="FAD/NAD-bd_sf"/>
</dbReference>
<dbReference type="PRINTS" id="PR00469">
    <property type="entry name" value="PNDRDTASEII"/>
</dbReference>
<dbReference type="Gene3D" id="3.50.50.60">
    <property type="entry name" value="FAD/NAD(P)-binding domain"/>
    <property type="match status" value="2"/>
</dbReference>